<keyword evidence="2" id="KW-1185">Reference proteome</keyword>
<dbReference type="InterPro" id="IPR023385">
    <property type="entry name" value="YopX-like_C"/>
</dbReference>
<organism evidence="1 2">
    <name type="scientific">Paenibacillus gallinarum</name>
    <dbReference type="NCBI Taxonomy" id="2762232"/>
    <lineage>
        <taxon>Bacteria</taxon>
        <taxon>Bacillati</taxon>
        <taxon>Bacillota</taxon>
        <taxon>Bacilli</taxon>
        <taxon>Bacillales</taxon>
        <taxon>Paenibacillaceae</taxon>
        <taxon>Paenibacillus</taxon>
    </lineage>
</organism>
<protein>
    <recommendedName>
        <fullName evidence="3">YopX protein domain-containing protein</fullName>
    </recommendedName>
</protein>
<reference evidence="1 2" key="1">
    <citation type="submission" date="2020-08" db="EMBL/GenBank/DDBJ databases">
        <title>A Genomic Blueprint of the Chicken Gut Microbiome.</title>
        <authorList>
            <person name="Gilroy R."/>
            <person name="Ravi A."/>
            <person name="Getino M."/>
            <person name="Pursley I."/>
            <person name="Horton D.L."/>
            <person name="Alikhan N.-F."/>
            <person name="Baker D."/>
            <person name="Gharbi K."/>
            <person name="Hall N."/>
            <person name="Watson M."/>
            <person name="Adriaenssens E.M."/>
            <person name="Foster-Nyarko E."/>
            <person name="Jarju S."/>
            <person name="Secka A."/>
            <person name="Antonio M."/>
            <person name="Oren A."/>
            <person name="Chaudhuri R."/>
            <person name="La Ragione R.M."/>
            <person name="Hildebrand F."/>
            <person name="Pallen M.J."/>
        </authorList>
    </citation>
    <scope>NUCLEOTIDE SEQUENCE [LARGE SCALE GENOMIC DNA]</scope>
    <source>
        <strain evidence="1 2">Sa2BVA9</strain>
    </source>
</reference>
<proteinExistence type="predicted"/>
<evidence type="ECO:0008006" key="3">
    <source>
        <dbReference type="Google" id="ProtNLM"/>
    </source>
</evidence>
<sequence length="148" mass="17251">MREYKFRGISIEPLVGDDQWVHGLGVHVVELTDGGKEYWLYTANGTYQVDPESVGQYTGVHDDTDEQEELYDGDIAELEYDWHKHTCKVQYCGSGYMFVADTLPDGYLWFSEFIDFDRRYCWAEGTRKLGNIYDHKHLLNLPGEVDHE</sequence>
<gene>
    <name evidence="1" type="ORF">H9647_06670</name>
</gene>
<dbReference type="Proteomes" id="UP000608071">
    <property type="component" value="Unassembled WGS sequence"/>
</dbReference>
<dbReference type="Gene3D" id="2.30.30.290">
    <property type="entry name" value="YopX-like domains"/>
    <property type="match status" value="1"/>
</dbReference>
<accession>A0ABR8SWP3</accession>
<dbReference type="SUPFAM" id="SSF159006">
    <property type="entry name" value="YopX-like"/>
    <property type="match status" value="1"/>
</dbReference>
<evidence type="ECO:0000313" key="1">
    <source>
        <dbReference type="EMBL" id="MBD7967738.1"/>
    </source>
</evidence>
<dbReference type="EMBL" id="JACSQL010000002">
    <property type="protein sequence ID" value="MBD7967738.1"/>
    <property type="molecule type" value="Genomic_DNA"/>
</dbReference>
<evidence type="ECO:0000313" key="2">
    <source>
        <dbReference type="Proteomes" id="UP000608071"/>
    </source>
</evidence>
<dbReference type="RefSeq" id="WP_191798979.1">
    <property type="nucleotide sequence ID" value="NZ_JACSQL010000002.1"/>
</dbReference>
<name>A0ABR8SWP3_9BACL</name>
<comment type="caution">
    <text evidence="1">The sequence shown here is derived from an EMBL/GenBank/DDBJ whole genome shotgun (WGS) entry which is preliminary data.</text>
</comment>